<dbReference type="PROSITE" id="PS01195">
    <property type="entry name" value="PEPT_TRNA_HYDROL_1"/>
    <property type="match status" value="1"/>
</dbReference>
<evidence type="ECO:0000256" key="1">
    <source>
        <dbReference type="ARBA" id="ARBA00013260"/>
    </source>
</evidence>
<feature type="active site" description="Proton acceptor" evidence="8">
    <location>
        <position position="19"/>
    </location>
</feature>
<keyword evidence="3 8" id="KW-0378">Hydrolase</keyword>
<sequence length="193" mass="21161">MKLIIGLGNPDRRYRHTRHNVGWEVIDRVGRRLGIAVDQEDGWATIGGGTVGRRRVLLAKPQTYVNLSGTAVADLRRRHRVKLEDLVVVVDDLDLPLGRLRLRPGGSHGGHNGLRSIVDALGSDAFSRLRVGIGRPPEGMVPAQFVLTPFTAEERATMDPALERAAEAIETVIREGLQAAMNRFNARPAAVSR</sequence>
<comment type="subunit">
    <text evidence="8">Monomer.</text>
</comment>
<evidence type="ECO:0000256" key="4">
    <source>
        <dbReference type="ARBA" id="ARBA00022884"/>
    </source>
</evidence>
<comment type="catalytic activity">
    <reaction evidence="6 8 9">
        <text>an N-acyl-L-alpha-aminoacyl-tRNA + H2O = an N-acyl-L-amino acid + a tRNA + H(+)</text>
        <dbReference type="Rhea" id="RHEA:54448"/>
        <dbReference type="Rhea" id="RHEA-COMP:10123"/>
        <dbReference type="Rhea" id="RHEA-COMP:13883"/>
        <dbReference type="ChEBI" id="CHEBI:15377"/>
        <dbReference type="ChEBI" id="CHEBI:15378"/>
        <dbReference type="ChEBI" id="CHEBI:59874"/>
        <dbReference type="ChEBI" id="CHEBI:78442"/>
        <dbReference type="ChEBI" id="CHEBI:138191"/>
        <dbReference type="EC" id="3.1.1.29"/>
    </reaction>
</comment>
<evidence type="ECO:0000256" key="5">
    <source>
        <dbReference type="ARBA" id="ARBA00038063"/>
    </source>
</evidence>
<dbReference type="EMBL" id="VBAP01000005">
    <property type="protein sequence ID" value="TMI77206.1"/>
    <property type="molecule type" value="Genomic_DNA"/>
</dbReference>
<feature type="binding site" evidence="8">
    <location>
        <position position="64"/>
    </location>
    <ligand>
        <name>tRNA</name>
        <dbReference type="ChEBI" id="CHEBI:17843"/>
    </ligand>
</feature>
<reference evidence="11 12" key="1">
    <citation type="journal article" date="2019" name="Nat. Microbiol.">
        <title>Mediterranean grassland soil C-N compound turnover is dependent on rainfall and depth, and is mediated by genomically divergent microorganisms.</title>
        <authorList>
            <person name="Diamond S."/>
            <person name="Andeer P.F."/>
            <person name="Li Z."/>
            <person name="Crits-Christoph A."/>
            <person name="Burstein D."/>
            <person name="Anantharaman K."/>
            <person name="Lane K.R."/>
            <person name="Thomas B.C."/>
            <person name="Pan C."/>
            <person name="Northen T.R."/>
            <person name="Banfield J.F."/>
        </authorList>
    </citation>
    <scope>NUCLEOTIDE SEQUENCE [LARGE SCALE GENOMIC DNA]</scope>
    <source>
        <strain evidence="11">NP_8</strain>
    </source>
</reference>
<accession>A0A537J2D9</accession>
<dbReference type="GO" id="GO:0006515">
    <property type="term" value="P:protein quality control for misfolded or incompletely synthesized proteins"/>
    <property type="evidence" value="ECO:0007669"/>
    <property type="project" value="UniProtKB-UniRule"/>
</dbReference>
<keyword evidence="4 8" id="KW-0694">RNA-binding</keyword>
<evidence type="ECO:0000313" key="12">
    <source>
        <dbReference type="Proteomes" id="UP000318834"/>
    </source>
</evidence>
<keyword evidence="8" id="KW-0963">Cytoplasm</keyword>
<dbReference type="GO" id="GO:0072344">
    <property type="term" value="P:rescue of stalled ribosome"/>
    <property type="evidence" value="ECO:0007669"/>
    <property type="project" value="UniProtKB-UniRule"/>
</dbReference>
<evidence type="ECO:0000256" key="7">
    <source>
        <dbReference type="ARBA" id="ARBA00050038"/>
    </source>
</evidence>
<evidence type="ECO:0000256" key="3">
    <source>
        <dbReference type="ARBA" id="ARBA00022801"/>
    </source>
</evidence>
<comment type="similarity">
    <text evidence="5 8 10">Belongs to the PTH family.</text>
</comment>
<evidence type="ECO:0000256" key="8">
    <source>
        <dbReference type="HAMAP-Rule" id="MF_00083"/>
    </source>
</evidence>
<evidence type="ECO:0000256" key="6">
    <source>
        <dbReference type="ARBA" id="ARBA00048707"/>
    </source>
</evidence>
<comment type="function">
    <text evidence="8">Catalyzes the release of premature peptidyl moieties from peptidyl-tRNA molecules trapped in stalled 50S ribosomal subunits, and thus maintains levels of free tRNAs and 50S ribosomes.</text>
</comment>
<dbReference type="PROSITE" id="PS01196">
    <property type="entry name" value="PEPT_TRNA_HYDROL_2"/>
    <property type="match status" value="1"/>
</dbReference>
<organism evidence="11 12">
    <name type="scientific">Candidatus Segetimicrobium genomatis</name>
    <dbReference type="NCBI Taxonomy" id="2569760"/>
    <lineage>
        <taxon>Bacteria</taxon>
        <taxon>Bacillati</taxon>
        <taxon>Candidatus Sysuimicrobiota</taxon>
        <taxon>Candidatus Sysuimicrobiia</taxon>
        <taxon>Candidatus Sysuimicrobiales</taxon>
        <taxon>Candidatus Segetimicrobiaceae</taxon>
        <taxon>Candidatus Segetimicrobium</taxon>
    </lineage>
</organism>
<dbReference type="Pfam" id="PF01195">
    <property type="entry name" value="Pept_tRNA_hydro"/>
    <property type="match status" value="1"/>
</dbReference>
<evidence type="ECO:0000256" key="2">
    <source>
        <dbReference type="ARBA" id="ARBA00022555"/>
    </source>
</evidence>
<feature type="site" description="Discriminates between blocked and unblocked aminoacyl-tRNA" evidence="8">
    <location>
        <position position="9"/>
    </location>
</feature>
<evidence type="ECO:0000256" key="9">
    <source>
        <dbReference type="RuleBase" id="RU000673"/>
    </source>
</evidence>
<dbReference type="GO" id="GO:0004045">
    <property type="term" value="F:peptidyl-tRNA hydrolase activity"/>
    <property type="evidence" value="ECO:0007669"/>
    <property type="project" value="UniProtKB-UniRule"/>
</dbReference>
<feature type="binding site" evidence="8">
    <location>
        <position position="14"/>
    </location>
    <ligand>
        <name>tRNA</name>
        <dbReference type="ChEBI" id="CHEBI:17843"/>
    </ligand>
</feature>
<dbReference type="NCBIfam" id="TIGR00447">
    <property type="entry name" value="pth"/>
    <property type="match status" value="1"/>
</dbReference>
<dbReference type="InterPro" id="IPR036416">
    <property type="entry name" value="Pept_tRNA_hydro_sf"/>
</dbReference>
<dbReference type="PANTHER" id="PTHR17224">
    <property type="entry name" value="PEPTIDYL-TRNA HYDROLASE"/>
    <property type="match status" value="1"/>
</dbReference>
<gene>
    <name evidence="8" type="primary">pth</name>
    <name evidence="11" type="ORF">E6H05_00795</name>
</gene>
<keyword evidence="2 8" id="KW-0820">tRNA-binding</keyword>
<feature type="binding site" evidence="8">
    <location>
        <position position="66"/>
    </location>
    <ligand>
        <name>tRNA</name>
        <dbReference type="ChEBI" id="CHEBI:17843"/>
    </ligand>
</feature>
<dbReference type="InterPro" id="IPR001328">
    <property type="entry name" value="Pept_tRNA_hydro"/>
</dbReference>
<proteinExistence type="inferred from homology"/>
<feature type="site" description="Stabilizes the basic form of H active site to accept a proton" evidence="8">
    <location>
        <position position="91"/>
    </location>
</feature>
<dbReference type="Proteomes" id="UP000318834">
    <property type="component" value="Unassembled WGS sequence"/>
</dbReference>
<dbReference type="Gene3D" id="3.40.50.1470">
    <property type="entry name" value="Peptidyl-tRNA hydrolase"/>
    <property type="match status" value="1"/>
</dbReference>
<comment type="function">
    <text evidence="8">Hydrolyzes ribosome-free peptidyl-tRNAs (with 1 or more amino acids incorporated), which drop off the ribosome during protein synthesis, or as a result of ribosome stalling.</text>
</comment>
<dbReference type="GO" id="GO:0000049">
    <property type="term" value="F:tRNA binding"/>
    <property type="evidence" value="ECO:0007669"/>
    <property type="project" value="UniProtKB-UniRule"/>
</dbReference>
<name>A0A537J2D9_9BACT</name>
<dbReference type="FunFam" id="3.40.50.1470:FF:000001">
    <property type="entry name" value="Peptidyl-tRNA hydrolase"/>
    <property type="match status" value="1"/>
</dbReference>
<comment type="subcellular location">
    <subcellularLocation>
        <location evidence="8">Cytoplasm</location>
    </subcellularLocation>
</comment>
<dbReference type="EC" id="3.1.1.29" evidence="1 8"/>
<dbReference type="HAMAP" id="MF_00083">
    <property type="entry name" value="Pept_tRNA_hydro_bact"/>
    <property type="match status" value="1"/>
</dbReference>
<evidence type="ECO:0000313" key="11">
    <source>
        <dbReference type="EMBL" id="TMI77206.1"/>
    </source>
</evidence>
<comment type="caution">
    <text evidence="11">The sequence shown here is derived from an EMBL/GenBank/DDBJ whole genome shotgun (WGS) entry which is preliminary data.</text>
</comment>
<evidence type="ECO:0000256" key="10">
    <source>
        <dbReference type="RuleBase" id="RU004320"/>
    </source>
</evidence>
<protein>
    <recommendedName>
        <fullName evidence="7 8">Peptidyl-tRNA hydrolase</fullName>
        <shortName evidence="8">Pth</shortName>
        <ecNumber evidence="1 8">3.1.1.29</ecNumber>
    </recommendedName>
</protein>
<feature type="binding site" evidence="8">
    <location>
        <position position="112"/>
    </location>
    <ligand>
        <name>tRNA</name>
        <dbReference type="ChEBI" id="CHEBI:17843"/>
    </ligand>
</feature>
<dbReference type="PANTHER" id="PTHR17224:SF1">
    <property type="entry name" value="PEPTIDYL-TRNA HYDROLASE"/>
    <property type="match status" value="1"/>
</dbReference>
<dbReference type="GO" id="GO:0005737">
    <property type="term" value="C:cytoplasm"/>
    <property type="evidence" value="ECO:0007669"/>
    <property type="project" value="UniProtKB-SubCell"/>
</dbReference>
<dbReference type="InterPro" id="IPR018171">
    <property type="entry name" value="Pept_tRNA_hydro_CS"/>
</dbReference>
<dbReference type="AlphaFoldDB" id="A0A537J2D9"/>
<dbReference type="SUPFAM" id="SSF53178">
    <property type="entry name" value="Peptidyl-tRNA hydrolase-like"/>
    <property type="match status" value="1"/>
</dbReference>
<dbReference type="CDD" id="cd00462">
    <property type="entry name" value="PTH"/>
    <property type="match status" value="1"/>
</dbReference>